<organism evidence="1 2">
    <name type="scientific">Drosophila madeirensis</name>
    <name type="common">Fruit fly</name>
    <dbReference type="NCBI Taxonomy" id="30013"/>
    <lineage>
        <taxon>Eukaryota</taxon>
        <taxon>Metazoa</taxon>
        <taxon>Ecdysozoa</taxon>
        <taxon>Arthropoda</taxon>
        <taxon>Hexapoda</taxon>
        <taxon>Insecta</taxon>
        <taxon>Pterygota</taxon>
        <taxon>Neoptera</taxon>
        <taxon>Endopterygota</taxon>
        <taxon>Diptera</taxon>
        <taxon>Brachycera</taxon>
        <taxon>Muscomorpha</taxon>
        <taxon>Ephydroidea</taxon>
        <taxon>Drosophilidae</taxon>
        <taxon>Drosophila</taxon>
        <taxon>Sophophora</taxon>
    </lineage>
</organism>
<name>A0AAU9F8U0_DROMD</name>
<protein>
    <submittedName>
        <fullName evidence="1">Uncharacterized protein</fullName>
    </submittedName>
</protein>
<evidence type="ECO:0000313" key="1">
    <source>
        <dbReference type="EMBL" id="BFF92103.1"/>
    </source>
</evidence>
<evidence type="ECO:0000313" key="2">
    <source>
        <dbReference type="Proteomes" id="UP001500889"/>
    </source>
</evidence>
<accession>A0AAU9F8U0</accession>
<reference evidence="1 2" key="1">
    <citation type="submission" date="2024-02" db="EMBL/GenBank/DDBJ databases">
        <title>A chromosome-level genome assembly of Drosophila madeirensis, a fruit fly species endemic to Madeira island.</title>
        <authorList>
            <person name="Tomihara K."/>
            <person name="Llopart A."/>
            <person name="Yamamoto D."/>
        </authorList>
    </citation>
    <scope>NUCLEOTIDE SEQUENCE [LARGE SCALE GENOMIC DNA]</scope>
    <source>
        <strain evidence="1 2">RF1</strain>
    </source>
</reference>
<keyword evidence="2" id="KW-1185">Reference proteome</keyword>
<proteinExistence type="predicted"/>
<sequence length="25" mass="2778">MVEHVPAIDLRWIQGHTRGSLCGTT</sequence>
<dbReference type="EMBL" id="AP029263">
    <property type="protein sequence ID" value="BFF92103.1"/>
    <property type="molecule type" value="Genomic_DNA"/>
</dbReference>
<dbReference type="AlphaFoldDB" id="A0AAU9F8U0"/>
<dbReference type="Proteomes" id="UP001500889">
    <property type="component" value="Chromosome O"/>
</dbReference>
<gene>
    <name evidence="1" type="ORF">DMAD_10233</name>
</gene>